<sequence>MTWPLSSRHVAFLTIYPVKLHTHSHSPRPGHTDPTTTLSLSLSLAKTLFLFLFFPSSHGLSANQTLNYTLLTLLLLVGLRLLPRFPTLLHFISFFCVC</sequence>
<organism evidence="1 2">
    <name type="scientific">Arctium lappa</name>
    <name type="common">Greater burdock</name>
    <name type="synonym">Lappa major</name>
    <dbReference type="NCBI Taxonomy" id="4217"/>
    <lineage>
        <taxon>Eukaryota</taxon>
        <taxon>Viridiplantae</taxon>
        <taxon>Streptophyta</taxon>
        <taxon>Embryophyta</taxon>
        <taxon>Tracheophyta</taxon>
        <taxon>Spermatophyta</taxon>
        <taxon>Magnoliopsida</taxon>
        <taxon>eudicotyledons</taxon>
        <taxon>Gunneridae</taxon>
        <taxon>Pentapetalae</taxon>
        <taxon>asterids</taxon>
        <taxon>campanulids</taxon>
        <taxon>Asterales</taxon>
        <taxon>Asteraceae</taxon>
        <taxon>Carduoideae</taxon>
        <taxon>Cardueae</taxon>
        <taxon>Arctiinae</taxon>
        <taxon>Arctium</taxon>
    </lineage>
</organism>
<gene>
    <name evidence="1" type="ORF">L6452_44694</name>
</gene>
<keyword evidence="2" id="KW-1185">Reference proteome</keyword>
<protein>
    <submittedName>
        <fullName evidence="1">Uncharacterized protein</fullName>
    </submittedName>
</protein>
<reference evidence="1 2" key="2">
    <citation type="journal article" date="2022" name="Mol. Ecol. Resour.">
        <title>The genomes of chicory, endive, great burdock and yacon provide insights into Asteraceae paleo-polyploidization history and plant inulin production.</title>
        <authorList>
            <person name="Fan W."/>
            <person name="Wang S."/>
            <person name="Wang H."/>
            <person name="Wang A."/>
            <person name="Jiang F."/>
            <person name="Liu H."/>
            <person name="Zhao H."/>
            <person name="Xu D."/>
            <person name="Zhang Y."/>
        </authorList>
    </citation>
    <scope>NUCLEOTIDE SEQUENCE [LARGE SCALE GENOMIC DNA]</scope>
    <source>
        <strain evidence="2">cv. Niubang</strain>
    </source>
</reference>
<dbReference type="EMBL" id="CM042064">
    <property type="protein sequence ID" value="KAI3666056.1"/>
    <property type="molecule type" value="Genomic_DNA"/>
</dbReference>
<name>A0ACB8XHK0_ARCLA</name>
<proteinExistence type="predicted"/>
<comment type="caution">
    <text evidence="1">The sequence shown here is derived from an EMBL/GenBank/DDBJ whole genome shotgun (WGS) entry which is preliminary data.</text>
</comment>
<evidence type="ECO:0000313" key="1">
    <source>
        <dbReference type="EMBL" id="KAI3666056.1"/>
    </source>
</evidence>
<evidence type="ECO:0000313" key="2">
    <source>
        <dbReference type="Proteomes" id="UP001055879"/>
    </source>
</evidence>
<dbReference type="Proteomes" id="UP001055879">
    <property type="component" value="Linkage Group LG18"/>
</dbReference>
<reference evidence="2" key="1">
    <citation type="journal article" date="2022" name="Mol. Ecol. Resour.">
        <title>The genomes of chicory, endive, great burdock and yacon provide insights into Asteraceae palaeo-polyploidization history and plant inulin production.</title>
        <authorList>
            <person name="Fan W."/>
            <person name="Wang S."/>
            <person name="Wang H."/>
            <person name="Wang A."/>
            <person name="Jiang F."/>
            <person name="Liu H."/>
            <person name="Zhao H."/>
            <person name="Xu D."/>
            <person name="Zhang Y."/>
        </authorList>
    </citation>
    <scope>NUCLEOTIDE SEQUENCE [LARGE SCALE GENOMIC DNA]</scope>
    <source>
        <strain evidence="2">cv. Niubang</strain>
    </source>
</reference>
<accession>A0ACB8XHK0</accession>